<dbReference type="Proteomes" id="UP000789920">
    <property type="component" value="Unassembled WGS sequence"/>
</dbReference>
<dbReference type="EMBL" id="CAJVQC010118380">
    <property type="protein sequence ID" value="CAG8837687.1"/>
    <property type="molecule type" value="Genomic_DNA"/>
</dbReference>
<accession>A0ACA9SEX8</accession>
<organism evidence="1 2">
    <name type="scientific">Racocetra persica</name>
    <dbReference type="NCBI Taxonomy" id="160502"/>
    <lineage>
        <taxon>Eukaryota</taxon>
        <taxon>Fungi</taxon>
        <taxon>Fungi incertae sedis</taxon>
        <taxon>Mucoromycota</taxon>
        <taxon>Glomeromycotina</taxon>
        <taxon>Glomeromycetes</taxon>
        <taxon>Diversisporales</taxon>
        <taxon>Gigasporaceae</taxon>
        <taxon>Racocetra</taxon>
    </lineage>
</organism>
<protein>
    <submittedName>
        <fullName evidence="1">31978_t:CDS:1</fullName>
    </submittedName>
</protein>
<proteinExistence type="predicted"/>
<feature type="non-terminal residue" evidence="1">
    <location>
        <position position="1"/>
    </location>
</feature>
<name>A0ACA9SEX8_9GLOM</name>
<evidence type="ECO:0000313" key="1">
    <source>
        <dbReference type="EMBL" id="CAG8837687.1"/>
    </source>
</evidence>
<sequence length="156" mass="17921">NANPSPEEPFKFKDEVAFLSQAHNKIKKLTRVTNSKVADEIKTISGLEFADFLFVETKYPITGDSGESIDVIGFSLQNETEKYYAEYYRQLKDKISEKGAITGKIIRLENIDNEKIDFEWQEASKSYRTLNIDTKNADFTIQVEEQAKEEPPIIED</sequence>
<keyword evidence="2" id="KW-1185">Reference proteome</keyword>
<gene>
    <name evidence="1" type="ORF">RPERSI_LOCUS30396</name>
</gene>
<comment type="caution">
    <text evidence="1">The sequence shown here is derived from an EMBL/GenBank/DDBJ whole genome shotgun (WGS) entry which is preliminary data.</text>
</comment>
<evidence type="ECO:0000313" key="2">
    <source>
        <dbReference type="Proteomes" id="UP000789920"/>
    </source>
</evidence>
<reference evidence="1" key="1">
    <citation type="submission" date="2021-06" db="EMBL/GenBank/DDBJ databases">
        <authorList>
            <person name="Kallberg Y."/>
            <person name="Tangrot J."/>
            <person name="Rosling A."/>
        </authorList>
    </citation>
    <scope>NUCLEOTIDE SEQUENCE</scope>
    <source>
        <strain evidence="1">MA461A</strain>
    </source>
</reference>